<evidence type="ECO:0000256" key="1">
    <source>
        <dbReference type="SAM" id="SignalP"/>
    </source>
</evidence>
<feature type="non-terminal residue" evidence="2">
    <location>
        <position position="104"/>
    </location>
</feature>
<proteinExistence type="predicted"/>
<protein>
    <recommendedName>
        <fullName evidence="4">VM domain-containing protein</fullName>
    </recommendedName>
</protein>
<evidence type="ECO:0000313" key="2">
    <source>
        <dbReference type="EMBL" id="OXU25286.1"/>
    </source>
</evidence>
<feature type="chain" id="PRO_5012759826" description="VM domain-containing protein" evidence="1">
    <location>
        <begin position="20"/>
        <end position="104"/>
    </location>
</feature>
<dbReference type="AlphaFoldDB" id="A0A232F370"/>
<feature type="signal peptide" evidence="1">
    <location>
        <begin position="1"/>
        <end position="19"/>
    </location>
</feature>
<organism evidence="2 3">
    <name type="scientific">Trichomalopsis sarcophagae</name>
    <dbReference type="NCBI Taxonomy" id="543379"/>
    <lineage>
        <taxon>Eukaryota</taxon>
        <taxon>Metazoa</taxon>
        <taxon>Ecdysozoa</taxon>
        <taxon>Arthropoda</taxon>
        <taxon>Hexapoda</taxon>
        <taxon>Insecta</taxon>
        <taxon>Pterygota</taxon>
        <taxon>Neoptera</taxon>
        <taxon>Endopterygota</taxon>
        <taxon>Hymenoptera</taxon>
        <taxon>Apocrita</taxon>
        <taxon>Proctotrupomorpha</taxon>
        <taxon>Chalcidoidea</taxon>
        <taxon>Pteromalidae</taxon>
        <taxon>Pteromalinae</taxon>
        <taxon>Trichomalopsis</taxon>
    </lineage>
</organism>
<dbReference type="EMBL" id="NNAY01001062">
    <property type="protein sequence ID" value="OXU25286.1"/>
    <property type="molecule type" value="Genomic_DNA"/>
</dbReference>
<gene>
    <name evidence="2" type="ORF">TSAR_017021</name>
</gene>
<evidence type="ECO:0008006" key="4">
    <source>
        <dbReference type="Google" id="ProtNLM"/>
    </source>
</evidence>
<dbReference type="PRINTS" id="PR01217">
    <property type="entry name" value="PRICHEXTENSN"/>
</dbReference>
<reference evidence="2 3" key="1">
    <citation type="journal article" date="2017" name="Curr. Biol.">
        <title>The Evolution of Venom by Co-option of Single-Copy Genes.</title>
        <authorList>
            <person name="Martinson E.O."/>
            <person name="Mrinalini"/>
            <person name="Kelkar Y.D."/>
            <person name="Chang C.H."/>
            <person name="Werren J.H."/>
        </authorList>
    </citation>
    <scope>NUCLEOTIDE SEQUENCE [LARGE SCALE GENOMIC DNA]</scope>
    <source>
        <strain evidence="2 3">Alberta</strain>
        <tissue evidence="2">Whole body</tissue>
    </source>
</reference>
<sequence>MSFALRGVCLALALAVCSAHYLPPCDDELELPYKIELPASRPAYSPVYAVVPAPPPPPPPAYDDCDEIVLVPSKPAAPAYAPPPPPAYAPPPPPPAYAPPPPPP</sequence>
<keyword evidence="1" id="KW-0732">Signal</keyword>
<dbReference type="Proteomes" id="UP000215335">
    <property type="component" value="Unassembled WGS sequence"/>
</dbReference>
<keyword evidence="3" id="KW-1185">Reference proteome</keyword>
<evidence type="ECO:0000313" key="3">
    <source>
        <dbReference type="Proteomes" id="UP000215335"/>
    </source>
</evidence>
<name>A0A232F370_9HYME</name>
<comment type="caution">
    <text evidence="2">The sequence shown here is derived from an EMBL/GenBank/DDBJ whole genome shotgun (WGS) entry which is preliminary data.</text>
</comment>
<accession>A0A232F370</accession>